<dbReference type="InterPro" id="IPR021109">
    <property type="entry name" value="Peptidase_aspartic_dom_sf"/>
</dbReference>
<feature type="domain" description="Peptidase A1" evidence="1">
    <location>
        <begin position="1"/>
        <end position="180"/>
    </location>
</feature>
<evidence type="ECO:0000313" key="2">
    <source>
        <dbReference type="EMBL" id="CAF9927445.1"/>
    </source>
</evidence>
<dbReference type="AlphaFoldDB" id="A0A8H3ING7"/>
<accession>A0A8H3ING7</accession>
<dbReference type="OrthoDB" id="2747330at2759"/>
<dbReference type="Gene3D" id="2.40.70.10">
    <property type="entry name" value="Acid Proteases"/>
    <property type="match status" value="1"/>
</dbReference>
<proteinExistence type="predicted"/>
<keyword evidence="3" id="KW-1185">Reference proteome</keyword>
<keyword evidence="2" id="KW-0675">Receptor</keyword>
<dbReference type="InterPro" id="IPR033121">
    <property type="entry name" value="PEPTIDASE_A1"/>
</dbReference>
<protein>
    <submittedName>
        <fullName evidence="2">Type I transmembrane sorting receptor</fullName>
    </submittedName>
</protein>
<dbReference type="EMBL" id="CAJPDS010000044">
    <property type="protein sequence ID" value="CAF9927445.1"/>
    <property type="molecule type" value="Genomic_DNA"/>
</dbReference>
<organism evidence="2 3">
    <name type="scientific">Heterodermia speciosa</name>
    <dbReference type="NCBI Taxonomy" id="116794"/>
    <lineage>
        <taxon>Eukaryota</taxon>
        <taxon>Fungi</taxon>
        <taxon>Dikarya</taxon>
        <taxon>Ascomycota</taxon>
        <taxon>Pezizomycotina</taxon>
        <taxon>Lecanoromycetes</taxon>
        <taxon>OSLEUM clade</taxon>
        <taxon>Lecanoromycetidae</taxon>
        <taxon>Caliciales</taxon>
        <taxon>Physciaceae</taxon>
        <taxon>Heterodermia</taxon>
    </lineage>
</organism>
<comment type="caution">
    <text evidence="2">The sequence shown here is derived from an EMBL/GenBank/DDBJ whole genome shotgun (WGS) entry which is preliminary data.</text>
</comment>
<keyword evidence="2" id="KW-0812">Transmembrane</keyword>
<gene>
    <name evidence="2" type="primary">PEP1_4</name>
    <name evidence="2" type="ORF">HETSPECPRED_006588</name>
</gene>
<evidence type="ECO:0000259" key="1">
    <source>
        <dbReference type="PROSITE" id="PS51767"/>
    </source>
</evidence>
<dbReference type="SUPFAM" id="SSF50630">
    <property type="entry name" value="Acid proteases"/>
    <property type="match status" value="1"/>
</dbReference>
<name>A0A8H3ING7_9LECA</name>
<dbReference type="Proteomes" id="UP000664521">
    <property type="component" value="Unassembled WGS sequence"/>
</dbReference>
<keyword evidence="2" id="KW-0472">Membrane</keyword>
<reference evidence="2" key="1">
    <citation type="submission" date="2021-03" db="EMBL/GenBank/DDBJ databases">
        <authorList>
            <person name="Tagirdzhanova G."/>
        </authorList>
    </citation>
    <scope>NUCLEOTIDE SEQUENCE</scope>
</reference>
<evidence type="ECO:0000313" key="3">
    <source>
        <dbReference type="Proteomes" id="UP000664521"/>
    </source>
</evidence>
<sequence length="183" mass="19411">MEAVQSQLHQPVFTVNFKPDSTGNLEFGIVDHSKHKGTLIQAEVNNQTNSDWTVDGITLTAGKAKLEQSMSFDTGGGDTMLADGKFVDAYWRQVAKSKKQGGNYVFPCSSKLPDMEVSIFSAGAVTIPGSRFKGAGVGSGACLGLLREGTSGYGRGSIGGPFFMSMFVVFDQATPAIRFAPQA</sequence>
<dbReference type="Pfam" id="PF00026">
    <property type="entry name" value="Asp"/>
    <property type="match status" value="1"/>
</dbReference>
<dbReference type="PROSITE" id="PS51767">
    <property type="entry name" value="PEPTIDASE_A1"/>
    <property type="match status" value="1"/>
</dbReference>